<proteinExistence type="predicted"/>
<feature type="region of interest" description="Disordered" evidence="1">
    <location>
        <begin position="144"/>
        <end position="174"/>
    </location>
</feature>
<evidence type="ECO:0000313" key="4">
    <source>
        <dbReference type="Proteomes" id="UP000240830"/>
    </source>
</evidence>
<keyword evidence="4" id="KW-1185">Reference proteome</keyword>
<accession>A0A2H9TJN9</accession>
<evidence type="ECO:0000256" key="1">
    <source>
        <dbReference type="SAM" id="MobiDB-lite"/>
    </source>
</evidence>
<keyword evidence="2" id="KW-0732">Signal</keyword>
<feature type="signal peptide" evidence="2">
    <location>
        <begin position="1"/>
        <end position="19"/>
    </location>
</feature>
<dbReference type="Proteomes" id="UP000240830">
    <property type="component" value="Unassembled WGS sequence"/>
</dbReference>
<name>A0A2H9TJN9_9FUNG</name>
<evidence type="ECO:0000313" key="3">
    <source>
        <dbReference type="EMBL" id="PJF17963.1"/>
    </source>
</evidence>
<feature type="chain" id="PRO_5014127729" evidence="2">
    <location>
        <begin position="20"/>
        <end position="428"/>
    </location>
</feature>
<feature type="compositionally biased region" description="Basic and acidic residues" evidence="1">
    <location>
        <begin position="288"/>
        <end position="298"/>
    </location>
</feature>
<feature type="compositionally biased region" description="Basic and acidic residues" evidence="1">
    <location>
        <begin position="144"/>
        <end position="167"/>
    </location>
</feature>
<evidence type="ECO:0000256" key="2">
    <source>
        <dbReference type="SAM" id="SignalP"/>
    </source>
</evidence>
<protein>
    <submittedName>
        <fullName evidence="3">Uncharacterized protein</fullName>
    </submittedName>
</protein>
<reference evidence="3 4" key="1">
    <citation type="submission" date="2016-10" db="EMBL/GenBank/DDBJ databases">
        <title>The genome of Paramicrosporidium saccamoebae is the missing link in understanding Cryptomycota and Microsporidia evolution.</title>
        <authorList>
            <person name="Quandt C.A."/>
            <person name="Beaudet D."/>
            <person name="Corsaro D."/>
            <person name="Michel R."/>
            <person name="Corradi N."/>
            <person name="James T."/>
        </authorList>
    </citation>
    <scope>NUCLEOTIDE SEQUENCE [LARGE SCALE GENOMIC DNA]</scope>
    <source>
        <strain evidence="3 4">KSL3</strain>
    </source>
</reference>
<organism evidence="3 4">
    <name type="scientific">Paramicrosporidium saccamoebae</name>
    <dbReference type="NCBI Taxonomy" id="1246581"/>
    <lineage>
        <taxon>Eukaryota</taxon>
        <taxon>Fungi</taxon>
        <taxon>Fungi incertae sedis</taxon>
        <taxon>Cryptomycota</taxon>
        <taxon>Cryptomycota incertae sedis</taxon>
        <taxon>Paramicrosporidium</taxon>
    </lineage>
</organism>
<feature type="region of interest" description="Disordered" evidence="1">
    <location>
        <begin position="187"/>
        <end position="234"/>
    </location>
</feature>
<gene>
    <name evidence="3" type="ORF">PSACC_02278</name>
</gene>
<sequence length="428" mass="48037">MDHFFLLLGLALCLVPCHGILYINQLQGKVALFANGKRISTIASMQDLLPPGVTLDRIQFGECTENDLTQLPLSFYKRMITREQISDIEGRSFYDNADSLSNIRKTLKARGEELKDSTSGGHSFDHGSSSEHVFWFEDIPRRNGNKVEKTASETKDPDNGTKEESRSRASSGPSWWKSFEEKWDAGSNKASSSSESLVTSPGPHYRSAAPEHLSKRSPNKPFTTATTTTTTIGSPDEIDVLHDALIRGMWQLEIGNIHAKDAARGGDIRLDSGRYSTNGLYESSVSNFKEEKRSRERLSAGSSSSRKKAKSSDGSMNEKTSFGSRKVPRQEDLSNVPKIIETKVDPMLPLRQEPVDWNRLSVPEDLHHKGTVLQPGKRFRSVPITMPNILPETDNYRNSFMPFSMELPRKMDHNQGRNLSRTKKHVRQ</sequence>
<dbReference type="AlphaFoldDB" id="A0A2H9TJN9"/>
<comment type="caution">
    <text evidence="3">The sequence shown here is derived from an EMBL/GenBank/DDBJ whole genome shotgun (WGS) entry which is preliminary data.</text>
</comment>
<feature type="region of interest" description="Disordered" evidence="1">
    <location>
        <begin position="286"/>
        <end position="338"/>
    </location>
</feature>
<dbReference type="EMBL" id="MTSL01000150">
    <property type="protein sequence ID" value="PJF17963.1"/>
    <property type="molecule type" value="Genomic_DNA"/>
</dbReference>